<keyword evidence="1" id="KW-1133">Transmembrane helix</keyword>
<feature type="transmembrane region" description="Helical" evidence="1">
    <location>
        <begin position="76"/>
        <end position="98"/>
    </location>
</feature>
<evidence type="ECO:0000313" key="2">
    <source>
        <dbReference type="EMBL" id="MWV70156.1"/>
    </source>
</evidence>
<feature type="transmembrane region" description="Helical" evidence="1">
    <location>
        <begin position="105"/>
        <end position="124"/>
    </location>
</feature>
<feature type="transmembrane region" description="Helical" evidence="1">
    <location>
        <begin position="144"/>
        <end position="162"/>
    </location>
</feature>
<keyword evidence="4" id="KW-1185">Reference proteome</keyword>
<accession>A0A347VQG4</accession>
<protein>
    <submittedName>
        <fullName evidence="3">Uncharacterized protein</fullName>
    </submittedName>
</protein>
<dbReference type="STRING" id="1548018.LS64_08195"/>
<dbReference type="AlphaFoldDB" id="A0A347VQG4"/>
<reference evidence="3" key="3">
    <citation type="submission" date="2018-04" db="EMBL/GenBank/DDBJ databases">
        <authorList>
            <person name="Sheh A."/>
            <person name="Shen Z."/>
            <person name="Mannion A.J."/>
            <person name="Fox J.G."/>
        </authorList>
    </citation>
    <scope>NUCLEOTIDE SEQUENCE</scope>
    <source>
        <strain evidence="3">MIT 97-6194</strain>
    </source>
</reference>
<feature type="transmembrane region" description="Helical" evidence="1">
    <location>
        <begin position="6"/>
        <end position="23"/>
    </location>
</feature>
<evidence type="ECO:0000313" key="4">
    <source>
        <dbReference type="Proteomes" id="UP000029714"/>
    </source>
</evidence>
<name>A0A347VQG4_9HELI</name>
<reference evidence="3 4" key="2">
    <citation type="journal article" date="2016" name="Infect. Immun.">
        <title>Helicobacter saguini, a Novel Helicobacter Isolated from Cotton-Top Tamarins with Ulcerative Colitis, Has Proinflammatory Properties and Induces Typhlocolitis and Dysplasia in Gnotobiotic IL-10-/- Mice.</title>
        <authorList>
            <person name="Shen Z."/>
            <person name="Mannion A."/>
            <person name="Whary M.T."/>
            <person name="Muthupalani S."/>
            <person name="Sheh A."/>
            <person name="Feng Y."/>
            <person name="Gong G."/>
            <person name="Vandamme P."/>
            <person name="Holcombe H.R."/>
            <person name="Paster B.J."/>
            <person name="Fox J.G."/>
        </authorList>
    </citation>
    <scope>NUCLEOTIDE SEQUENCE [LARGE SCALE GENOMIC DNA]</scope>
    <source>
        <strain evidence="3 4">MIT 97-6194</strain>
    </source>
</reference>
<organism evidence="3 4">
    <name type="scientific">Helicobacter saguini</name>
    <dbReference type="NCBI Taxonomy" id="1548018"/>
    <lineage>
        <taxon>Bacteria</taxon>
        <taxon>Pseudomonadati</taxon>
        <taxon>Campylobacterota</taxon>
        <taxon>Epsilonproteobacteria</taxon>
        <taxon>Campylobacterales</taxon>
        <taxon>Helicobacteraceae</taxon>
        <taxon>Helicobacter</taxon>
    </lineage>
</organism>
<dbReference type="Proteomes" id="UP000477070">
    <property type="component" value="Unassembled WGS sequence"/>
</dbReference>
<reference evidence="2 5" key="4">
    <citation type="submission" date="2019-12" db="EMBL/GenBank/DDBJ databases">
        <title>Multi-Generational Helicobacter saguini Isolates.</title>
        <authorList>
            <person name="Mannion A."/>
            <person name="Shen Z."/>
            <person name="Fox J.G."/>
        </authorList>
    </citation>
    <scope>NUCLEOTIDE SEQUENCE [LARGE SCALE GENOMIC DNA]</scope>
    <source>
        <strain evidence="2">16-048</strain>
        <strain evidence="5">16-048 (F4)</strain>
    </source>
</reference>
<keyword evidence="1" id="KW-0472">Membrane</keyword>
<feature type="transmembrane region" description="Helical" evidence="1">
    <location>
        <begin position="183"/>
        <end position="202"/>
    </location>
</feature>
<keyword evidence="1" id="KW-0812">Transmembrane</keyword>
<reference evidence="3 4" key="1">
    <citation type="journal article" date="2014" name="Genome Announc.">
        <title>Draft genome sequences of eight enterohepatic helicobacter species isolated from both laboratory and wild rodents.</title>
        <authorList>
            <person name="Sheh A."/>
            <person name="Shen Z."/>
            <person name="Fox J.G."/>
        </authorList>
    </citation>
    <scope>NUCLEOTIDE SEQUENCE [LARGE SCALE GENOMIC DNA]</scope>
    <source>
        <strain evidence="3 4">MIT 97-6194</strain>
    </source>
</reference>
<gene>
    <name evidence="2" type="ORF">DCO61_09140</name>
    <name evidence="3" type="ORF">LS64_007960</name>
</gene>
<evidence type="ECO:0000256" key="1">
    <source>
        <dbReference type="SAM" id="Phobius"/>
    </source>
</evidence>
<sequence length="230" mass="26263">MPQLFGSAILAFVANGVLWYYLLGKLPLALLLSHGIKFLVSYVLAFFVMAWLYHSIELARQRGVSFLDSIINGMKLPFLHALTMSIIVVCVYIAFLFWSKDWVYNVKLLAIIVVVGGGIYFWAYANLSVLYEDDLEQNYPLHKFIGLAVYYFVASIFLTLPFKILKGIFYDFPRATYRRKVELILLVGIIGGAIFAVDYLMMKGKLWKTSVEYASDVFEDEDDKKGGKKK</sequence>
<dbReference type="RefSeq" id="WP_034572167.1">
    <property type="nucleotide sequence ID" value="NZ_JRMP02000012.1"/>
</dbReference>
<dbReference type="EMBL" id="JRMP02000012">
    <property type="protein sequence ID" value="TLD93717.1"/>
    <property type="molecule type" value="Genomic_DNA"/>
</dbReference>
<dbReference type="EMBL" id="QBIU01000002">
    <property type="protein sequence ID" value="MWV70156.1"/>
    <property type="molecule type" value="Genomic_DNA"/>
</dbReference>
<comment type="caution">
    <text evidence="3">The sequence shown here is derived from an EMBL/GenBank/DDBJ whole genome shotgun (WGS) entry which is preliminary data.</text>
</comment>
<evidence type="ECO:0000313" key="3">
    <source>
        <dbReference type="EMBL" id="TLD93717.1"/>
    </source>
</evidence>
<feature type="transmembrane region" description="Helical" evidence="1">
    <location>
        <begin position="35"/>
        <end position="56"/>
    </location>
</feature>
<evidence type="ECO:0000313" key="5">
    <source>
        <dbReference type="Proteomes" id="UP000477070"/>
    </source>
</evidence>
<proteinExistence type="predicted"/>
<dbReference type="Proteomes" id="UP000029714">
    <property type="component" value="Unassembled WGS sequence"/>
</dbReference>